<proteinExistence type="predicted"/>
<keyword evidence="4" id="KW-1185">Reference proteome</keyword>
<reference evidence="3 4" key="1">
    <citation type="submission" date="2018-06" db="EMBL/GenBank/DDBJ databases">
        <title>Complete Genomes of Monosporascus.</title>
        <authorList>
            <person name="Robinson A.J."/>
            <person name="Natvig D.O."/>
        </authorList>
    </citation>
    <scope>NUCLEOTIDE SEQUENCE [LARGE SCALE GENOMIC DNA]</scope>
    <source>
        <strain evidence="3 4">CBS 609.92</strain>
    </source>
</reference>
<gene>
    <name evidence="3" type="ORF">DL762_002755</name>
</gene>
<dbReference type="Pfam" id="PF13391">
    <property type="entry name" value="HNH_2"/>
    <property type="match status" value="1"/>
</dbReference>
<evidence type="ECO:0000259" key="2">
    <source>
        <dbReference type="Pfam" id="PF13391"/>
    </source>
</evidence>
<feature type="domain" description="HNH nuclease" evidence="2">
    <location>
        <begin position="193"/>
        <end position="254"/>
    </location>
</feature>
<evidence type="ECO:0000313" key="3">
    <source>
        <dbReference type="EMBL" id="RYO90316.1"/>
    </source>
</evidence>
<name>A0ABY0HF70_9PEZI</name>
<organism evidence="3 4">
    <name type="scientific">Monosporascus cannonballus</name>
    <dbReference type="NCBI Taxonomy" id="155416"/>
    <lineage>
        <taxon>Eukaryota</taxon>
        <taxon>Fungi</taxon>
        <taxon>Dikarya</taxon>
        <taxon>Ascomycota</taxon>
        <taxon>Pezizomycotina</taxon>
        <taxon>Sordariomycetes</taxon>
        <taxon>Xylariomycetidae</taxon>
        <taxon>Xylariales</taxon>
        <taxon>Xylariales incertae sedis</taxon>
        <taxon>Monosporascus</taxon>
    </lineage>
</organism>
<comment type="caution">
    <text evidence="3">The sequence shown here is derived from an EMBL/GenBank/DDBJ whole genome shotgun (WGS) entry which is preliminary data.</text>
</comment>
<feature type="region of interest" description="Disordered" evidence="1">
    <location>
        <begin position="1"/>
        <end position="31"/>
    </location>
</feature>
<evidence type="ECO:0000313" key="4">
    <source>
        <dbReference type="Proteomes" id="UP000294003"/>
    </source>
</evidence>
<evidence type="ECO:0000256" key="1">
    <source>
        <dbReference type="SAM" id="MobiDB-lite"/>
    </source>
</evidence>
<feature type="compositionally biased region" description="Basic and acidic residues" evidence="1">
    <location>
        <begin position="16"/>
        <end position="27"/>
    </location>
</feature>
<sequence length="432" mass="48772">MAISSSKAPAGGPPKIPERTSSKRHQEELEEECQQLRIQVEVARRKIKPSHSFDAAYWTSAAEASEVSGRLYEKQMTLAIQQWKGEDDEDDTKGWWSTPEAHLFVDKMKAAQFEKLRYKQQAEKIKQGGSLRRAFNDLFTTSQIGLGVEKAGVGKRTRSQQSKFKSDLIEFYDAAKTHPKKPKIIVSVHDTSTGRWLPKHHVVAAHLVPHSFGGHMLVTLFGANVEGELDTPYNGLLLESAVERAMDDGAIAIVPDLSDDPSTEEVAAWESTAPKNYKWRIIDTDADVLDQRLEAAVDPSTNVMTVQDLDGRQLSFSNDMRPRARYLYFLFVVAQLRLAWRLEYRQDPTKVLAKQLGKGFWATKGRYLKRSFLLALANEIGHDTTFAEDISMPPGDDNDRDDTGLIAIAKMLQFHKKDGDDDEDDDRDDYED</sequence>
<dbReference type="EMBL" id="QJNS01000058">
    <property type="protein sequence ID" value="RYO90316.1"/>
    <property type="molecule type" value="Genomic_DNA"/>
</dbReference>
<dbReference type="Proteomes" id="UP000294003">
    <property type="component" value="Unassembled WGS sequence"/>
</dbReference>
<dbReference type="InterPro" id="IPR003615">
    <property type="entry name" value="HNH_nuc"/>
</dbReference>
<accession>A0ABY0HF70</accession>
<protein>
    <recommendedName>
        <fullName evidence="2">HNH nuclease domain-containing protein</fullName>
    </recommendedName>
</protein>